<dbReference type="Pfam" id="PF11716">
    <property type="entry name" value="MDMPI_N"/>
    <property type="match status" value="1"/>
</dbReference>
<keyword evidence="2" id="KW-0413">Isomerase</keyword>
<accession>A0ABW3VWH4</accession>
<protein>
    <submittedName>
        <fullName evidence="2">Maleylpyruvate isomerase family mycothiol-dependent enzyme</fullName>
    </submittedName>
</protein>
<dbReference type="InterPro" id="IPR017517">
    <property type="entry name" value="Maleyloyr_isom"/>
</dbReference>
<dbReference type="Proteomes" id="UP001597229">
    <property type="component" value="Unassembled WGS sequence"/>
</dbReference>
<dbReference type="InterPro" id="IPR034660">
    <property type="entry name" value="DinB/YfiT-like"/>
</dbReference>
<dbReference type="GO" id="GO:0016853">
    <property type="term" value="F:isomerase activity"/>
    <property type="evidence" value="ECO:0007669"/>
    <property type="project" value="UniProtKB-KW"/>
</dbReference>
<dbReference type="Gene3D" id="1.20.120.450">
    <property type="entry name" value="dinb family like domain"/>
    <property type="match status" value="1"/>
</dbReference>
<dbReference type="NCBIfam" id="TIGR03083">
    <property type="entry name" value="maleylpyruvate isomerase family mycothiol-dependent enzyme"/>
    <property type="match status" value="1"/>
</dbReference>
<name>A0ABW3VWH4_9ACTN</name>
<organism evidence="2 3">
    <name type="scientific">Nocardioides ginsengisoli</name>
    <dbReference type="NCBI Taxonomy" id="363868"/>
    <lineage>
        <taxon>Bacteria</taxon>
        <taxon>Bacillati</taxon>
        <taxon>Actinomycetota</taxon>
        <taxon>Actinomycetes</taxon>
        <taxon>Propionibacteriales</taxon>
        <taxon>Nocardioidaceae</taxon>
        <taxon>Nocardioides</taxon>
    </lineage>
</organism>
<sequence>MSARTPADARRWSDLGTRLFLDAVRTTDIDGPSALPDWSRRQLVAHVAANADALGNLVHWAATGEERPMYASPEDRAAGIERGAALPADGLAVWLQASAERLAAATAALTDEQWSHPVTTAQGRQVPATEIPWLRAREVCVHAVDLDAGVGFADLPDDFLAALAADVRAQRGDVPDVDGPLAEQVAWLTGRPHALADAPEIGAWL</sequence>
<reference evidence="3" key="1">
    <citation type="journal article" date="2019" name="Int. J. Syst. Evol. Microbiol.">
        <title>The Global Catalogue of Microorganisms (GCM) 10K type strain sequencing project: providing services to taxonomists for standard genome sequencing and annotation.</title>
        <authorList>
            <consortium name="The Broad Institute Genomics Platform"/>
            <consortium name="The Broad Institute Genome Sequencing Center for Infectious Disease"/>
            <person name="Wu L."/>
            <person name="Ma J."/>
        </authorList>
    </citation>
    <scope>NUCLEOTIDE SEQUENCE [LARGE SCALE GENOMIC DNA]</scope>
    <source>
        <strain evidence="3">CCUG 52478</strain>
    </source>
</reference>
<dbReference type="InterPro" id="IPR024344">
    <property type="entry name" value="MDMPI_metal-binding"/>
</dbReference>
<proteinExistence type="predicted"/>
<feature type="domain" description="Mycothiol-dependent maleylpyruvate isomerase metal-binding" evidence="1">
    <location>
        <begin position="18"/>
        <end position="146"/>
    </location>
</feature>
<evidence type="ECO:0000313" key="3">
    <source>
        <dbReference type="Proteomes" id="UP001597229"/>
    </source>
</evidence>
<dbReference type="EMBL" id="JBHTLX010000006">
    <property type="protein sequence ID" value="MFD1247119.1"/>
    <property type="molecule type" value="Genomic_DNA"/>
</dbReference>
<dbReference type="RefSeq" id="WP_367920422.1">
    <property type="nucleotide sequence ID" value="NZ_BAABAC010000031.1"/>
</dbReference>
<evidence type="ECO:0000313" key="2">
    <source>
        <dbReference type="EMBL" id="MFD1247119.1"/>
    </source>
</evidence>
<evidence type="ECO:0000259" key="1">
    <source>
        <dbReference type="Pfam" id="PF11716"/>
    </source>
</evidence>
<dbReference type="SUPFAM" id="SSF109854">
    <property type="entry name" value="DinB/YfiT-like putative metalloenzymes"/>
    <property type="match status" value="1"/>
</dbReference>
<keyword evidence="3" id="KW-1185">Reference proteome</keyword>
<comment type="caution">
    <text evidence="2">The sequence shown here is derived from an EMBL/GenBank/DDBJ whole genome shotgun (WGS) entry which is preliminary data.</text>
</comment>
<gene>
    <name evidence="2" type="ORF">ACFQ3F_04910</name>
</gene>